<reference evidence="1" key="1">
    <citation type="submission" date="2014-11" db="EMBL/GenBank/DDBJ databases">
        <authorList>
            <person name="Amaro Gonzalez C."/>
        </authorList>
    </citation>
    <scope>NUCLEOTIDE SEQUENCE</scope>
</reference>
<name>A0A0E9W440_ANGAN</name>
<dbReference type="EMBL" id="GBXM01024247">
    <property type="protein sequence ID" value="JAH84330.1"/>
    <property type="molecule type" value="Transcribed_RNA"/>
</dbReference>
<reference evidence="1" key="2">
    <citation type="journal article" date="2015" name="Fish Shellfish Immunol.">
        <title>Early steps in the European eel (Anguilla anguilla)-Vibrio vulnificus interaction in the gills: Role of the RtxA13 toxin.</title>
        <authorList>
            <person name="Callol A."/>
            <person name="Pajuelo D."/>
            <person name="Ebbesson L."/>
            <person name="Teles M."/>
            <person name="MacKenzie S."/>
            <person name="Amaro C."/>
        </authorList>
    </citation>
    <scope>NUCLEOTIDE SEQUENCE</scope>
</reference>
<dbReference type="AlphaFoldDB" id="A0A0E9W440"/>
<sequence length="27" mass="3183">MPSSRPVFLKSHFILRTRSRQSIVKPN</sequence>
<evidence type="ECO:0000313" key="1">
    <source>
        <dbReference type="EMBL" id="JAH84330.1"/>
    </source>
</evidence>
<proteinExistence type="predicted"/>
<organism evidence="1">
    <name type="scientific">Anguilla anguilla</name>
    <name type="common">European freshwater eel</name>
    <name type="synonym">Muraena anguilla</name>
    <dbReference type="NCBI Taxonomy" id="7936"/>
    <lineage>
        <taxon>Eukaryota</taxon>
        <taxon>Metazoa</taxon>
        <taxon>Chordata</taxon>
        <taxon>Craniata</taxon>
        <taxon>Vertebrata</taxon>
        <taxon>Euteleostomi</taxon>
        <taxon>Actinopterygii</taxon>
        <taxon>Neopterygii</taxon>
        <taxon>Teleostei</taxon>
        <taxon>Anguilliformes</taxon>
        <taxon>Anguillidae</taxon>
        <taxon>Anguilla</taxon>
    </lineage>
</organism>
<protein>
    <submittedName>
        <fullName evidence="1">Uncharacterized protein</fullName>
    </submittedName>
</protein>
<accession>A0A0E9W440</accession>